<dbReference type="VEuPathDB" id="GiardiaDB:GLP15_2638"/>
<accession>E1F7W8</accession>
<dbReference type="OMA" id="CITIAGY"/>
<proteinExistence type="predicted"/>
<dbReference type="InterPro" id="IPR052798">
    <property type="entry name" value="Giardia_VSA"/>
</dbReference>
<reference evidence="3 4" key="1">
    <citation type="journal article" date="2010" name="BMC Genomics">
        <title>Genome analysis and comparative genomics of a Giardia intestinalis assemblage E isolate.</title>
        <authorList>
            <person name="Jerlstrom-Hultqvist J."/>
            <person name="Franzen O."/>
            <person name="Ankarklev J."/>
            <person name="Xu F."/>
            <person name="Nohynkova E."/>
            <person name="Andersson J.O."/>
            <person name="Svard S.G."/>
            <person name="Andersson B."/>
        </authorList>
    </citation>
    <scope>NUCLEOTIDE SEQUENCE [LARGE SCALE GENOMIC DNA]</scope>
    <source>
        <strain evidence="3 4">P15</strain>
    </source>
</reference>
<dbReference type="PANTHER" id="PTHR23275:SF100">
    <property type="entry name" value="EGF-LIKE DOMAIN-CONTAINING PROTEIN"/>
    <property type="match status" value="1"/>
</dbReference>
<protein>
    <submittedName>
        <fullName evidence="3">VSP</fullName>
    </submittedName>
</protein>
<dbReference type="AlphaFoldDB" id="E1F7W8"/>
<feature type="chain" id="PRO_5003145110" evidence="2">
    <location>
        <begin position="18"/>
        <end position="675"/>
    </location>
</feature>
<keyword evidence="2" id="KW-0732">Signal</keyword>
<dbReference type="InterPro" id="IPR006212">
    <property type="entry name" value="Furin_repeat"/>
</dbReference>
<sequence>MLLIVFYFVLSVLTAECTQRDNQEKCATGKCDMVSTTEVCTKCKTPGNVPIDGVCVEASTASGKCEKAVGGAVNREDTVCGKCLDNYFMYRGGCYLAGAAGPGIGTKMCETAESGKCTAAAKIKNFFVPPTDTDATHDSVVWCGDAAGLQLGGKTYTGVADCATCDAPTSADPSGTKAATCHACRGEKLVKTVGDVTSCVTEEDCAGAEGFFVNNRDGKKCSACADTCKTCKTAADQCTSCKPDKPYLKKDDGSETGTCVDKATCPTTSTHYIDEESKTCTTCTSGGAKDCKTCEKSSGGAVCKECPDSDKTIFGLNKKSCVAQCPVNSTPKATKQSIQVCMCEEGFQPNAESTECQPTSKCVTPGCKTCDNEGTDKEVCTACLEGKYLTPTNQCIDHCITIAGYYDGTDDNGKKTCKKCNSACAECVGAASNQCSACPARRMLQYTDASTPAHGGTCVDQCSVSTTTEGCAECGARIGGTDYCSKCKGSQVPINGVCAANPSARAAACTSDGQGACTSCTGDYFLRDGGCYKTDRLPGKSICTQAANGQCNKCANDLVVSGGNCGECHPTCATCSAAGAADKCKTCVTGYYKTSDSEGSCKKCSEGLAGCRQCTASIGGKFICLEMGDGTTDDGSTNRSGLTTGAIAGIAVAVVIVVGGLVGFLCWWFLCRGKA</sequence>
<dbReference type="Pfam" id="PF03302">
    <property type="entry name" value="VSP"/>
    <property type="match status" value="2"/>
</dbReference>
<dbReference type="InterPro" id="IPR009030">
    <property type="entry name" value="Growth_fac_rcpt_cys_sf"/>
</dbReference>
<feature type="signal peptide" evidence="2">
    <location>
        <begin position="1"/>
        <end position="17"/>
    </location>
</feature>
<dbReference type="SMART" id="SM00261">
    <property type="entry name" value="FU"/>
    <property type="match status" value="6"/>
</dbReference>
<evidence type="ECO:0000256" key="1">
    <source>
        <dbReference type="SAM" id="Phobius"/>
    </source>
</evidence>
<gene>
    <name evidence="3" type="ORF">GLP15_2638</name>
</gene>
<dbReference type="Gene3D" id="2.10.220.10">
    <property type="entry name" value="Hormone Receptor, Insulin-like Growth Factor Receptor 1, Chain A, domain 2"/>
    <property type="match status" value="2"/>
</dbReference>
<organism evidence="3 4">
    <name type="scientific">Giardia intestinalis (strain P15)</name>
    <name type="common">Giardia lamblia</name>
    <dbReference type="NCBI Taxonomy" id="658858"/>
    <lineage>
        <taxon>Eukaryota</taxon>
        <taxon>Metamonada</taxon>
        <taxon>Diplomonadida</taxon>
        <taxon>Hexamitidae</taxon>
        <taxon>Giardiinae</taxon>
        <taxon>Giardia</taxon>
    </lineage>
</organism>
<dbReference type="PANTHER" id="PTHR23275">
    <property type="entry name" value="CABRIOLET.-RELATED"/>
    <property type="match status" value="1"/>
</dbReference>
<evidence type="ECO:0000313" key="4">
    <source>
        <dbReference type="Proteomes" id="UP000008974"/>
    </source>
</evidence>
<dbReference type="SUPFAM" id="SSF57184">
    <property type="entry name" value="Growth factor receptor domain"/>
    <property type="match status" value="4"/>
</dbReference>
<dbReference type="EMBL" id="ACVC01000227">
    <property type="protein sequence ID" value="EFO61459.1"/>
    <property type="molecule type" value="Genomic_DNA"/>
</dbReference>
<keyword evidence="1" id="KW-1133">Transmembrane helix</keyword>
<dbReference type="InterPro" id="IPR005127">
    <property type="entry name" value="Giardia_VSP"/>
</dbReference>
<keyword evidence="1" id="KW-0812">Transmembrane</keyword>
<feature type="transmembrane region" description="Helical" evidence="1">
    <location>
        <begin position="646"/>
        <end position="670"/>
    </location>
</feature>
<evidence type="ECO:0000313" key="3">
    <source>
        <dbReference type="EMBL" id="EFO61459.1"/>
    </source>
</evidence>
<dbReference type="OrthoDB" id="300641at2759"/>
<keyword evidence="1" id="KW-0472">Membrane</keyword>
<comment type="caution">
    <text evidence="3">The sequence shown here is derived from an EMBL/GenBank/DDBJ whole genome shotgun (WGS) entry which is preliminary data.</text>
</comment>
<dbReference type="Proteomes" id="UP000008974">
    <property type="component" value="Unassembled WGS sequence"/>
</dbReference>
<name>E1F7W8_GIAIA</name>
<evidence type="ECO:0000256" key="2">
    <source>
        <dbReference type="SAM" id="SignalP"/>
    </source>
</evidence>